<dbReference type="AlphaFoldDB" id="A0A016UBV2"/>
<gene>
    <name evidence="1" type="primary">Acey_s0048.g1586</name>
    <name evidence="1" type="ORF">Y032_0048g1586</name>
</gene>
<protein>
    <submittedName>
        <fullName evidence="1">Uncharacterized protein</fullName>
    </submittedName>
</protein>
<dbReference type="EMBL" id="JARK01001384">
    <property type="protein sequence ID" value="EYC12053.1"/>
    <property type="molecule type" value="Genomic_DNA"/>
</dbReference>
<keyword evidence="2" id="KW-1185">Reference proteome</keyword>
<evidence type="ECO:0000313" key="2">
    <source>
        <dbReference type="Proteomes" id="UP000024635"/>
    </source>
</evidence>
<proteinExistence type="predicted"/>
<accession>A0A016UBV2</accession>
<evidence type="ECO:0000313" key="1">
    <source>
        <dbReference type="EMBL" id="EYC12053.1"/>
    </source>
</evidence>
<reference evidence="2" key="1">
    <citation type="journal article" date="2015" name="Nat. Genet.">
        <title>The genome and transcriptome of the zoonotic hookworm Ancylostoma ceylanicum identify infection-specific gene families.</title>
        <authorList>
            <person name="Schwarz E.M."/>
            <person name="Hu Y."/>
            <person name="Antoshechkin I."/>
            <person name="Miller M.M."/>
            <person name="Sternberg P.W."/>
            <person name="Aroian R.V."/>
        </authorList>
    </citation>
    <scope>NUCLEOTIDE SEQUENCE</scope>
    <source>
        <strain evidence="2">HY135</strain>
    </source>
</reference>
<organism evidence="1 2">
    <name type="scientific">Ancylostoma ceylanicum</name>
    <dbReference type="NCBI Taxonomy" id="53326"/>
    <lineage>
        <taxon>Eukaryota</taxon>
        <taxon>Metazoa</taxon>
        <taxon>Ecdysozoa</taxon>
        <taxon>Nematoda</taxon>
        <taxon>Chromadorea</taxon>
        <taxon>Rhabditida</taxon>
        <taxon>Rhabditina</taxon>
        <taxon>Rhabditomorpha</taxon>
        <taxon>Strongyloidea</taxon>
        <taxon>Ancylostomatidae</taxon>
        <taxon>Ancylostomatinae</taxon>
        <taxon>Ancylostoma</taxon>
    </lineage>
</organism>
<sequence>MALLLLLYKVSKFSPQKSLRRETQKQYHLSIGTIEFRGPKGLLTVAEPVCFLACMFKIYPSMIGRSNNFEDVAIVHGAGKDLGDGGLRT</sequence>
<name>A0A016UBV2_9BILA</name>
<comment type="caution">
    <text evidence="1">The sequence shown here is derived from an EMBL/GenBank/DDBJ whole genome shotgun (WGS) entry which is preliminary data.</text>
</comment>
<dbReference type="Proteomes" id="UP000024635">
    <property type="component" value="Unassembled WGS sequence"/>
</dbReference>